<evidence type="ECO:0000313" key="3">
    <source>
        <dbReference type="EMBL" id="KJL17621.1"/>
    </source>
</evidence>
<dbReference type="AlphaFoldDB" id="A0A0F0KEB1"/>
<comment type="caution">
    <text evidence="3">The sequence shown here is derived from an EMBL/GenBank/DDBJ whole genome shotgun (WGS) entry which is preliminary data.</text>
</comment>
<dbReference type="KEGG" id="mfol:DXT68_08625"/>
<dbReference type="PATRIC" id="fig|104336.4.peg.2760"/>
<reference evidence="3 4" key="1">
    <citation type="submission" date="2015-02" db="EMBL/GenBank/DDBJ databases">
        <title>Draft genome sequences of ten Microbacterium spp. with emphasis on heavy metal contaminated environments.</title>
        <authorList>
            <person name="Corretto E."/>
        </authorList>
    </citation>
    <scope>NUCLEOTIDE SEQUENCE [LARGE SCALE GENOMIC DNA]</scope>
    <source>
        <strain evidence="3 4">DSM 12966</strain>
    </source>
</reference>
<evidence type="ECO:0000259" key="2">
    <source>
        <dbReference type="Pfam" id="PF04167"/>
    </source>
</evidence>
<dbReference type="Pfam" id="PF04167">
    <property type="entry name" value="DUF402"/>
    <property type="match status" value="1"/>
</dbReference>
<dbReference type="Proteomes" id="UP000033572">
    <property type="component" value="Unassembled WGS sequence"/>
</dbReference>
<dbReference type="InterPro" id="IPR035930">
    <property type="entry name" value="FomD-like_sf"/>
</dbReference>
<protein>
    <recommendedName>
        <fullName evidence="2">DUF402 domain-containing protein</fullName>
    </recommendedName>
</protein>
<feature type="domain" description="DUF402" evidence="2">
    <location>
        <begin position="122"/>
        <end position="238"/>
    </location>
</feature>
<proteinExistence type="predicted"/>
<dbReference type="SUPFAM" id="SSF159234">
    <property type="entry name" value="FomD-like"/>
    <property type="match status" value="1"/>
</dbReference>
<dbReference type="Gene3D" id="2.40.380.10">
    <property type="entry name" value="FomD-like"/>
    <property type="match status" value="1"/>
</dbReference>
<dbReference type="RefSeq" id="WP_082069013.1">
    <property type="nucleotide sequence ID" value="NZ_CP031425.1"/>
</dbReference>
<dbReference type="EMBL" id="JYIU01000046">
    <property type="protein sequence ID" value="KJL17621.1"/>
    <property type="molecule type" value="Genomic_DNA"/>
</dbReference>
<dbReference type="InterPro" id="IPR007295">
    <property type="entry name" value="DUF402"/>
</dbReference>
<feature type="region of interest" description="Disordered" evidence="1">
    <location>
        <begin position="43"/>
        <end position="69"/>
    </location>
</feature>
<keyword evidence="4" id="KW-1185">Reference proteome</keyword>
<dbReference type="GeneID" id="94444455"/>
<organism evidence="3 4">
    <name type="scientific">Microbacterium foliorum</name>
    <dbReference type="NCBI Taxonomy" id="104336"/>
    <lineage>
        <taxon>Bacteria</taxon>
        <taxon>Bacillati</taxon>
        <taxon>Actinomycetota</taxon>
        <taxon>Actinomycetes</taxon>
        <taxon>Micrococcales</taxon>
        <taxon>Microbacteriaceae</taxon>
        <taxon>Microbacterium</taxon>
    </lineage>
</organism>
<evidence type="ECO:0000313" key="4">
    <source>
        <dbReference type="Proteomes" id="UP000033572"/>
    </source>
</evidence>
<evidence type="ECO:0000256" key="1">
    <source>
        <dbReference type="SAM" id="MobiDB-lite"/>
    </source>
</evidence>
<gene>
    <name evidence="3" type="ORF">RN50_02718</name>
</gene>
<sequence>MRTPQGTTGVSASGGTVELVGRRGADWTRIATASRPLAEAIAELDTPDQSTAHADPAYERSVASSSPSAPRFEVGQQILWRYGRVIETARVVRDDDRGLVAWTPSGSARLDAVPSDGRRPREVPLEERFLVPWSAVERTWTGPGILRVAPTGMPWSVWFFRREDGTPDGVYINIELPHRRIGGEEAAVFTRDLVLDLWIDAEHRGEEDIWLKDEDELLAAVDQGRFSPRQAEAVRMLADHAGADLIMAAAWPLDEGWEEWTPDEHTDLPLVLPATPSMAAARARSGVRSSQG</sequence>
<feature type="compositionally biased region" description="Low complexity" evidence="1">
    <location>
        <begin position="60"/>
        <end position="69"/>
    </location>
</feature>
<accession>A0A0F0KEB1</accession>
<name>A0A0F0KEB1_9MICO</name>